<dbReference type="Pfam" id="PF04727">
    <property type="entry name" value="ELMO_CED12"/>
    <property type="match status" value="1"/>
</dbReference>
<evidence type="ECO:0000313" key="2">
    <source>
        <dbReference type="EMBL" id="KAK2191325.1"/>
    </source>
</evidence>
<dbReference type="InterPro" id="IPR006816">
    <property type="entry name" value="ELMO_dom"/>
</dbReference>
<dbReference type="Pfam" id="PF11841">
    <property type="entry name" value="ELMO_ARM"/>
    <property type="match status" value="1"/>
</dbReference>
<dbReference type="Gene3D" id="1.25.10.10">
    <property type="entry name" value="Leucine-rich Repeat Variant"/>
    <property type="match status" value="1"/>
</dbReference>
<dbReference type="InterPro" id="IPR050868">
    <property type="entry name" value="ELMO_domain-containing"/>
</dbReference>
<name>A0AAD9PB13_RIDPI</name>
<organism evidence="2 3">
    <name type="scientific">Ridgeia piscesae</name>
    <name type="common">Tubeworm</name>
    <dbReference type="NCBI Taxonomy" id="27915"/>
    <lineage>
        <taxon>Eukaryota</taxon>
        <taxon>Metazoa</taxon>
        <taxon>Spiralia</taxon>
        <taxon>Lophotrochozoa</taxon>
        <taxon>Annelida</taxon>
        <taxon>Polychaeta</taxon>
        <taxon>Sedentaria</taxon>
        <taxon>Canalipalpata</taxon>
        <taxon>Sabellida</taxon>
        <taxon>Siboglinidae</taxon>
        <taxon>Ridgeia</taxon>
    </lineage>
</organism>
<dbReference type="EMBL" id="JAODUO010000054">
    <property type="protein sequence ID" value="KAK2191325.1"/>
    <property type="molecule type" value="Genomic_DNA"/>
</dbReference>
<dbReference type="InterPro" id="IPR016024">
    <property type="entry name" value="ARM-type_fold"/>
</dbReference>
<dbReference type="PROSITE" id="PS51335">
    <property type="entry name" value="ELMO"/>
    <property type="match status" value="1"/>
</dbReference>
<proteinExistence type="predicted"/>
<dbReference type="AlphaFoldDB" id="A0AAD9PB13"/>
<dbReference type="InterPro" id="IPR011989">
    <property type="entry name" value="ARM-like"/>
</dbReference>
<accession>A0AAD9PB13</accession>
<keyword evidence="3" id="KW-1185">Reference proteome</keyword>
<dbReference type="Proteomes" id="UP001209878">
    <property type="component" value="Unassembled WGS sequence"/>
</dbReference>
<protein>
    <recommendedName>
        <fullName evidence="1">ELMO domain-containing protein</fullName>
    </recommendedName>
</protein>
<evidence type="ECO:0000313" key="3">
    <source>
        <dbReference type="Proteomes" id="UP001209878"/>
    </source>
</evidence>
<reference evidence="2" key="1">
    <citation type="journal article" date="2023" name="Mol. Biol. Evol.">
        <title>Third-Generation Sequencing Reveals the Adaptive Role of the Epigenome in Three Deep-Sea Polychaetes.</title>
        <authorList>
            <person name="Perez M."/>
            <person name="Aroh O."/>
            <person name="Sun Y."/>
            <person name="Lan Y."/>
            <person name="Juniper S.K."/>
            <person name="Young C.R."/>
            <person name="Angers B."/>
            <person name="Qian P.Y."/>
        </authorList>
    </citation>
    <scope>NUCLEOTIDE SEQUENCE</scope>
    <source>
        <strain evidence="2">R07B-5</strain>
    </source>
</reference>
<evidence type="ECO:0000259" key="1">
    <source>
        <dbReference type="PROSITE" id="PS51335"/>
    </source>
</evidence>
<gene>
    <name evidence="2" type="ORF">NP493_54g03013</name>
</gene>
<dbReference type="GO" id="GO:0005886">
    <property type="term" value="C:plasma membrane"/>
    <property type="evidence" value="ECO:0007669"/>
    <property type="project" value="TreeGrafter"/>
</dbReference>
<dbReference type="SUPFAM" id="SSF48371">
    <property type="entry name" value="ARM repeat"/>
    <property type="match status" value="1"/>
</dbReference>
<dbReference type="GO" id="GO:0007015">
    <property type="term" value="P:actin filament organization"/>
    <property type="evidence" value="ECO:0007669"/>
    <property type="project" value="TreeGrafter"/>
</dbReference>
<comment type="caution">
    <text evidence="2">The sequence shown here is derived from an EMBL/GenBank/DDBJ whole genome shotgun (WGS) entry which is preliminary data.</text>
</comment>
<dbReference type="PANTHER" id="PTHR12771">
    <property type="entry name" value="ENGULFMENT AND CELL MOTILITY"/>
    <property type="match status" value="1"/>
</dbReference>
<dbReference type="GO" id="GO:0048870">
    <property type="term" value="P:cell motility"/>
    <property type="evidence" value="ECO:0007669"/>
    <property type="project" value="TreeGrafter"/>
</dbReference>
<dbReference type="InterPro" id="IPR024574">
    <property type="entry name" value="ELMO_ARM"/>
</dbReference>
<dbReference type="PANTHER" id="PTHR12771:SF56">
    <property type="entry name" value="CED-12"/>
    <property type="match status" value="1"/>
</dbReference>
<sequence>MPETAENIKKVAVIMDGQQTQFLELDQDRPLAAIIRDLCDVWALTNPDDFSLQFNEINRHGFITERNRVEIMKGNVLQLTFSPAKTAEQILYRLQNGSQEEKGLALKQLTELAIDSTFAQEFINKKGLQLIINMIEGGTCTGEGLAYTLKAFVELMDHSIVSWDVLDPAFIKTVSESINMRKGDACILQSALEIMENIVLHSANKYSLVEQAVTPVNLIQHLQSSNPDIQKNAIALINALFLKADPEKRKRITENLQSKSIRNVILNNVIRGSSSIGTEMAHQLYVLQSLMFNLLEGRRGTEIDINDQGTVKDILNLRKIAFDSEPDPNPIASRRESHARDFKKLGFQDNINPALDFTEVPPGILALDNIVYFAKMHAESFTKVVLENSCRSDDHDLPFAHASIALD</sequence>
<feature type="domain" description="ELMO" evidence="1">
    <location>
        <begin position="309"/>
        <end position="407"/>
    </location>
</feature>